<proteinExistence type="inferred from homology"/>
<dbReference type="InterPro" id="IPR016667">
    <property type="entry name" value="Caps_polysacc_synth_CpsB/CapC"/>
</dbReference>
<dbReference type="PANTHER" id="PTHR39181:SF1">
    <property type="entry name" value="TYROSINE-PROTEIN PHOSPHATASE YWQE"/>
    <property type="match status" value="1"/>
</dbReference>
<name>A0A553IH82_ACHLA</name>
<dbReference type="OMA" id="MHNLGPR"/>
<evidence type="ECO:0000256" key="2">
    <source>
        <dbReference type="ARBA" id="ARBA00013064"/>
    </source>
</evidence>
<comment type="caution">
    <text evidence="6">The sequence shown here is derived from an EMBL/GenBank/DDBJ whole genome shotgun (WGS) entry which is preliminary data.</text>
</comment>
<dbReference type="SUPFAM" id="SSF89550">
    <property type="entry name" value="PHP domain-like"/>
    <property type="match status" value="1"/>
</dbReference>
<evidence type="ECO:0000256" key="5">
    <source>
        <dbReference type="ARBA" id="ARBA00051722"/>
    </source>
</evidence>
<dbReference type="Proteomes" id="UP000315938">
    <property type="component" value="Unassembled WGS sequence"/>
</dbReference>
<dbReference type="Gene3D" id="3.20.20.140">
    <property type="entry name" value="Metal-dependent hydrolases"/>
    <property type="match status" value="1"/>
</dbReference>
<evidence type="ECO:0000256" key="4">
    <source>
        <dbReference type="ARBA" id="ARBA00022912"/>
    </source>
</evidence>
<keyword evidence="3" id="KW-0378">Hydrolase</keyword>
<evidence type="ECO:0000313" key="6">
    <source>
        <dbReference type="EMBL" id="TRX99557.1"/>
    </source>
</evidence>
<evidence type="ECO:0000256" key="1">
    <source>
        <dbReference type="ARBA" id="ARBA00005750"/>
    </source>
</evidence>
<dbReference type="AlphaFoldDB" id="A0A553IH82"/>
<dbReference type="Pfam" id="PF19567">
    <property type="entry name" value="CpsB_CapC"/>
    <property type="match status" value="1"/>
</dbReference>
<organism evidence="6 7">
    <name type="scientific">Acholeplasma laidlawii</name>
    <dbReference type="NCBI Taxonomy" id="2148"/>
    <lineage>
        <taxon>Bacteria</taxon>
        <taxon>Bacillati</taxon>
        <taxon>Mycoplasmatota</taxon>
        <taxon>Mollicutes</taxon>
        <taxon>Acholeplasmatales</taxon>
        <taxon>Acholeplasmataceae</taxon>
        <taxon>Acholeplasma</taxon>
    </lineage>
</organism>
<reference evidence="6 7" key="1">
    <citation type="submission" date="2019-07" db="EMBL/GenBank/DDBJ databases">
        <title>Genome sequence of Acholeplasma laidlawii strain with increased resistance to erythromycin.</title>
        <authorList>
            <person name="Medvedeva E.S."/>
            <person name="Baranova N.B."/>
            <person name="Siniagina M.N."/>
            <person name="Mouzykantov A."/>
            <person name="Chernova O.A."/>
            <person name="Chernov V.M."/>
        </authorList>
    </citation>
    <scope>NUCLEOTIDE SEQUENCE [LARGE SCALE GENOMIC DNA]</scope>
    <source>
        <strain evidence="6 7">PG8REry</strain>
    </source>
</reference>
<dbReference type="EMBL" id="VKID01000001">
    <property type="protein sequence ID" value="TRX99557.1"/>
    <property type="molecule type" value="Genomic_DNA"/>
</dbReference>
<dbReference type="RefSeq" id="WP_012242959.1">
    <property type="nucleotide sequence ID" value="NZ_JACAOE010000001.1"/>
</dbReference>
<comment type="catalytic activity">
    <reaction evidence="5">
        <text>O-phospho-L-tyrosyl-[protein] + H2O = L-tyrosyl-[protein] + phosphate</text>
        <dbReference type="Rhea" id="RHEA:10684"/>
        <dbReference type="Rhea" id="RHEA-COMP:10136"/>
        <dbReference type="Rhea" id="RHEA-COMP:20101"/>
        <dbReference type="ChEBI" id="CHEBI:15377"/>
        <dbReference type="ChEBI" id="CHEBI:43474"/>
        <dbReference type="ChEBI" id="CHEBI:46858"/>
        <dbReference type="ChEBI" id="CHEBI:61978"/>
        <dbReference type="EC" id="3.1.3.48"/>
    </reaction>
</comment>
<dbReference type="GO" id="GO:0004725">
    <property type="term" value="F:protein tyrosine phosphatase activity"/>
    <property type="evidence" value="ECO:0007669"/>
    <property type="project" value="UniProtKB-EC"/>
</dbReference>
<protein>
    <recommendedName>
        <fullName evidence="2">protein-tyrosine-phosphatase</fullName>
        <ecNumber evidence="2">3.1.3.48</ecNumber>
    </recommendedName>
</protein>
<dbReference type="InterPro" id="IPR016195">
    <property type="entry name" value="Pol/histidinol_Pase-like"/>
</dbReference>
<keyword evidence="4" id="KW-0904">Protein phosphatase</keyword>
<gene>
    <name evidence="6" type="ORF">FNV44_00520</name>
</gene>
<comment type="similarity">
    <text evidence="1">Belongs to the metallo-dependent hydrolases superfamily. CpsB/CapC family.</text>
</comment>
<evidence type="ECO:0000256" key="3">
    <source>
        <dbReference type="ARBA" id="ARBA00022801"/>
    </source>
</evidence>
<dbReference type="GeneID" id="41339164"/>
<dbReference type="EC" id="3.1.3.48" evidence="2"/>
<dbReference type="PIRSF" id="PIRSF016557">
    <property type="entry name" value="Caps_synth_CpsB"/>
    <property type="match status" value="1"/>
</dbReference>
<accession>A0A553IH82</accession>
<sequence>MMDIHTHILPGVDDGVQTYEEALAVLKHQLQSGVNKVIITPHVHNSSQKVSSKEYVKLFADLKKRVEVDLPEMTLYLGYEVKFNQEKSKEYHNFVFQGFKEKYLLIEFSVQNKEPIHDIVYNLVAKGFTPIIAHIERYLYLDMFDVERIRSLGAITQVNSGAILGLDGKQFKKQAQKYFKKGLVDIVASDCHNLDCRKPNLMEALKKVPKDFKMKVLEV</sequence>
<dbReference type="PANTHER" id="PTHR39181">
    <property type="entry name" value="TYROSINE-PROTEIN PHOSPHATASE YWQE"/>
    <property type="match status" value="1"/>
</dbReference>
<evidence type="ECO:0000313" key="7">
    <source>
        <dbReference type="Proteomes" id="UP000315938"/>
    </source>
</evidence>
<dbReference type="GO" id="GO:0030145">
    <property type="term" value="F:manganese ion binding"/>
    <property type="evidence" value="ECO:0007669"/>
    <property type="project" value="InterPro"/>
</dbReference>